<evidence type="ECO:0000256" key="1">
    <source>
        <dbReference type="SAM" id="Coils"/>
    </source>
</evidence>
<accession>A0A6J0B9Y7</accession>
<keyword evidence="2" id="KW-1185">Reference proteome</keyword>
<keyword evidence="1" id="KW-0175">Coiled coil</keyword>
<dbReference type="OrthoDB" id="9445768at2759"/>
<feature type="coiled-coil region" evidence="1">
    <location>
        <begin position="90"/>
        <end position="138"/>
    </location>
</feature>
<dbReference type="RefSeq" id="XP_015511769.2">
    <property type="nucleotide sequence ID" value="XM_015656283.2"/>
</dbReference>
<name>A0A6J0B9Y7_NEOLC</name>
<reference evidence="3" key="1">
    <citation type="submission" date="2025-08" db="UniProtKB">
        <authorList>
            <consortium name="RefSeq"/>
        </authorList>
    </citation>
    <scope>IDENTIFICATION</scope>
    <source>
        <tissue evidence="3">Thorax and Abdomen</tissue>
    </source>
</reference>
<evidence type="ECO:0000313" key="3">
    <source>
        <dbReference type="RefSeq" id="XP_015511769.2"/>
    </source>
</evidence>
<sequence>MDESSSSLDFSLHNANPQDFTLEDTLGVLMDLKSERDQELEQLYDVQINNKLFDSIDESRISEKRRQYVSSFIKQISNDKPDDYPIPNTLDMVSTTVAALTQEVQNAQEQVKILTENLERTEKEISRLKEKKQGIEKMKNSCLAANNIIASKTWAEELRITQQIFKEVKQETQRVVAEIFPDNDHVKNFLAELCSAYFSSGDNVYVDLLPEVADAANFLLEADLIVRHRYDENKVRLIDLYVILNYFHLRLTPNTLVYIPTQHKSLNTKFSLNSNGQ</sequence>
<organism evidence="3">
    <name type="scientific">Neodiprion lecontei</name>
    <name type="common">Redheaded pine sawfly</name>
    <dbReference type="NCBI Taxonomy" id="441921"/>
    <lineage>
        <taxon>Eukaryota</taxon>
        <taxon>Metazoa</taxon>
        <taxon>Ecdysozoa</taxon>
        <taxon>Arthropoda</taxon>
        <taxon>Hexapoda</taxon>
        <taxon>Insecta</taxon>
        <taxon>Pterygota</taxon>
        <taxon>Neoptera</taxon>
        <taxon>Endopterygota</taxon>
        <taxon>Hymenoptera</taxon>
        <taxon>Tenthredinoidea</taxon>
        <taxon>Diprionidae</taxon>
        <taxon>Diprioninae</taxon>
        <taxon>Neodiprion</taxon>
    </lineage>
</organism>
<proteinExistence type="predicted"/>
<gene>
    <name evidence="3" type="primary">LOC107218148</name>
</gene>
<dbReference type="InParanoid" id="A0A6J0B9Y7"/>
<evidence type="ECO:0000313" key="2">
    <source>
        <dbReference type="Proteomes" id="UP000829291"/>
    </source>
</evidence>
<dbReference type="AlphaFoldDB" id="A0A6J0B9Y7"/>
<protein>
    <submittedName>
        <fullName evidence="3">Uncharacterized protein LOC107218148</fullName>
    </submittedName>
</protein>
<dbReference type="GeneID" id="107218148"/>
<dbReference type="KEGG" id="nlo:107218148"/>
<dbReference type="Proteomes" id="UP000829291">
    <property type="component" value="Chromosome 4"/>
</dbReference>